<dbReference type="Proteomes" id="UP000738349">
    <property type="component" value="Unassembled WGS sequence"/>
</dbReference>
<dbReference type="OrthoDB" id="5153449at2759"/>
<evidence type="ECO:0000313" key="3">
    <source>
        <dbReference type="EMBL" id="KAH7109811.1"/>
    </source>
</evidence>
<accession>A0A9P9CZR1</accession>
<gene>
    <name evidence="3" type="ORF">EDB81DRAFT_704547</name>
</gene>
<feature type="compositionally biased region" description="Acidic residues" evidence="1">
    <location>
        <begin position="449"/>
        <end position="478"/>
    </location>
</feature>
<feature type="domain" description="C2H2-type" evidence="2">
    <location>
        <begin position="87"/>
        <end position="110"/>
    </location>
</feature>
<comment type="caution">
    <text evidence="3">The sequence shown here is derived from an EMBL/GenBank/DDBJ whole genome shotgun (WGS) entry which is preliminary data.</text>
</comment>
<organism evidence="3 4">
    <name type="scientific">Dactylonectria macrodidyma</name>
    <dbReference type="NCBI Taxonomy" id="307937"/>
    <lineage>
        <taxon>Eukaryota</taxon>
        <taxon>Fungi</taxon>
        <taxon>Dikarya</taxon>
        <taxon>Ascomycota</taxon>
        <taxon>Pezizomycotina</taxon>
        <taxon>Sordariomycetes</taxon>
        <taxon>Hypocreomycetidae</taxon>
        <taxon>Hypocreales</taxon>
        <taxon>Nectriaceae</taxon>
        <taxon>Dactylonectria</taxon>
    </lineage>
</organism>
<feature type="domain" description="C2H2-type" evidence="2">
    <location>
        <begin position="13"/>
        <end position="35"/>
    </location>
</feature>
<dbReference type="InterPro" id="IPR013087">
    <property type="entry name" value="Znf_C2H2_type"/>
</dbReference>
<feature type="region of interest" description="Disordered" evidence="1">
    <location>
        <begin position="436"/>
        <end position="488"/>
    </location>
</feature>
<evidence type="ECO:0000256" key="1">
    <source>
        <dbReference type="SAM" id="MobiDB-lite"/>
    </source>
</evidence>
<dbReference type="AlphaFoldDB" id="A0A9P9CZR1"/>
<feature type="region of interest" description="Disordered" evidence="1">
    <location>
        <begin position="103"/>
        <end position="132"/>
    </location>
</feature>
<evidence type="ECO:0000313" key="4">
    <source>
        <dbReference type="Proteomes" id="UP000738349"/>
    </source>
</evidence>
<name>A0A9P9CZR1_9HYPO</name>
<protein>
    <recommendedName>
        <fullName evidence="2">C2H2-type domain-containing protein</fullName>
    </recommendedName>
</protein>
<reference evidence="3" key="1">
    <citation type="journal article" date="2021" name="Nat. Commun.">
        <title>Genetic determinants of endophytism in the Arabidopsis root mycobiome.</title>
        <authorList>
            <person name="Mesny F."/>
            <person name="Miyauchi S."/>
            <person name="Thiergart T."/>
            <person name="Pickel B."/>
            <person name="Atanasova L."/>
            <person name="Karlsson M."/>
            <person name="Huettel B."/>
            <person name="Barry K.W."/>
            <person name="Haridas S."/>
            <person name="Chen C."/>
            <person name="Bauer D."/>
            <person name="Andreopoulos W."/>
            <person name="Pangilinan J."/>
            <person name="LaButti K."/>
            <person name="Riley R."/>
            <person name="Lipzen A."/>
            <person name="Clum A."/>
            <person name="Drula E."/>
            <person name="Henrissat B."/>
            <person name="Kohler A."/>
            <person name="Grigoriev I.V."/>
            <person name="Martin F.M."/>
            <person name="Hacquard S."/>
        </authorList>
    </citation>
    <scope>NUCLEOTIDE SEQUENCE</scope>
    <source>
        <strain evidence="3">MPI-CAGE-AT-0147</strain>
    </source>
</reference>
<evidence type="ECO:0000259" key="2">
    <source>
        <dbReference type="SMART" id="SM00355"/>
    </source>
</evidence>
<proteinExistence type="predicted"/>
<sequence>MEPFIYLLQYRVVVCKICGFACVSDEVATHLQVRHRDLPPAERHKIAEEIGKIPNIIRNQQGLSGFRFPPPTADPIPYLRPPEPDGLKCRQCPYIARQRQRIQRHSHKSHDWHNPNGRGRPSQNPPQPESEVLPWRSGVQCQRFFPSRAASGWFEIGRKISTPKLPKHLSAPTPSSLAASTSKPVMLTLEMRTHLTQVLEREQRYLDAQDQPRVRSKALGDASFAATSPWLERTRWHVVYQNVRRDILRAMTQLPSNGVCPASAADYNLGQGLCRGDPDITISWQDEQKISCIASAVDIIFDKCEETARHTSRSLLCWLRSPQLQSCQPKPFKLIVQNSSRQRYRRLWKRLLTFIFRGYCIPASIRNEGLNLRLGSAIMQQLDAIWDHESWAAFDPAQRKLPYPSHYRQKEVQRHGGLPLSGGGHGYELRRSVLSQDAGTSPTDRTGEEQSDSDSSLSDDDEVEEWEDDEDEDDEEEGRSEPGSELTTADAVIGELVELLFHLSLSISMESFLDGQPASTLLVYFSGILGFSPDCQGFLLARQYCSNLSGLVYNQRLLFLQHALPRHTHQPGEAPWQPHTQQLQRLNKVREKHMIEGSQSPLAELYNLRNFGCYHAQTEPPPFLLHWSDDGNTVSYGDDLQLTMQEFRALPEYLITQAEELCERLMSGLEPDLDLSQIKDSMTNREPGYSFLKHPDNGLANAYQELFIQACTQGLSRHGQWSWNALTSYIQDTKTLEELLLSSLTGIEK</sequence>
<dbReference type="Pfam" id="PF12013">
    <property type="entry name" value="OrsD"/>
    <property type="match status" value="1"/>
</dbReference>
<dbReference type="EMBL" id="JAGMUV010000049">
    <property type="protein sequence ID" value="KAH7109811.1"/>
    <property type="molecule type" value="Genomic_DNA"/>
</dbReference>
<keyword evidence="4" id="KW-1185">Reference proteome</keyword>
<dbReference type="InterPro" id="IPR022698">
    <property type="entry name" value="OrsD"/>
</dbReference>
<dbReference type="SMART" id="SM00355">
    <property type="entry name" value="ZnF_C2H2"/>
    <property type="match status" value="2"/>
</dbReference>